<reference evidence="2" key="2">
    <citation type="submission" date="2014-05" db="EMBL/GenBank/DDBJ databases">
        <title>The genome and life-stage specific transcriptomes of Globodera pallida elucidate key aspects of plant parasitism by a cyst nematode.</title>
        <authorList>
            <person name="Cotton J.A."/>
            <person name="Lilley C.J."/>
            <person name="Jones L.M."/>
            <person name="Kikuchi T."/>
            <person name="Reid A.J."/>
            <person name="Thorpe P."/>
            <person name="Tsai I.J."/>
            <person name="Beasley H."/>
            <person name="Blok V."/>
            <person name="Cock P.J.A."/>
            <person name="Van den Akker S.E."/>
            <person name="Holroyd N."/>
            <person name="Hunt M."/>
            <person name="Mantelin S."/>
            <person name="Naghra H."/>
            <person name="Pain A."/>
            <person name="Palomares-Rius J.E."/>
            <person name="Zarowiecki M."/>
            <person name="Berriman M."/>
            <person name="Jones J.T."/>
            <person name="Urwin P.E."/>
        </authorList>
    </citation>
    <scope>NUCLEOTIDE SEQUENCE [LARGE SCALE GENOMIC DNA]</scope>
    <source>
        <strain evidence="2">Lindley</strain>
    </source>
</reference>
<reference evidence="3" key="3">
    <citation type="submission" date="2016-06" db="UniProtKB">
        <authorList>
            <consortium name="WormBaseParasite"/>
        </authorList>
    </citation>
    <scope>IDENTIFICATION</scope>
</reference>
<dbReference type="AlphaFoldDB" id="A0A183CI22"/>
<proteinExistence type="predicted"/>
<reference evidence="2" key="1">
    <citation type="submission" date="2013-12" db="EMBL/GenBank/DDBJ databases">
        <authorList>
            <person name="Aslett M."/>
        </authorList>
    </citation>
    <scope>NUCLEOTIDE SEQUENCE [LARGE SCALE GENOMIC DNA]</scope>
    <source>
        <strain evidence="2">Lindley</strain>
    </source>
</reference>
<evidence type="ECO:0000313" key="3">
    <source>
        <dbReference type="WBParaSite" id="GPLIN_001252800"/>
    </source>
</evidence>
<dbReference type="PANTHER" id="PTHR12166">
    <property type="entry name" value="CALCIUM-DEPENDENT SECRETION ACTIVATOR"/>
    <property type="match status" value="1"/>
</dbReference>
<dbReference type="GO" id="GO:1990504">
    <property type="term" value="P:dense core granule exocytosis"/>
    <property type="evidence" value="ECO:0007669"/>
    <property type="project" value="InterPro"/>
</dbReference>
<accession>A0A183CI22</accession>
<dbReference type="PANTHER" id="PTHR12166:SF8">
    <property type="entry name" value="CALCIUM-DEPENDENT SECRETION ACTIVATOR"/>
    <property type="match status" value="1"/>
</dbReference>
<protein>
    <submittedName>
        <fullName evidence="3">DUF1041 domain-containing protein</fullName>
    </submittedName>
</protein>
<dbReference type="Pfam" id="PF06292">
    <property type="entry name" value="MUN"/>
    <property type="match status" value="1"/>
</dbReference>
<evidence type="ECO:0000313" key="2">
    <source>
        <dbReference type="Proteomes" id="UP000050741"/>
    </source>
</evidence>
<keyword evidence="2" id="KW-1185">Reference proteome</keyword>
<dbReference type="GO" id="GO:0098793">
    <property type="term" value="C:presynapse"/>
    <property type="evidence" value="ECO:0007669"/>
    <property type="project" value="GOC"/>
</dbReference>
<evidence type="ECO:0000259" key="1">
    <source>
        <dbReference type="Pfam" id="PF06292"/>
    </source>
</evidence>
<sequence>MRNLLILHDFVRGAYGVHDVYKIVLCRRLVVYAYGVHQRNWPSRDFPICSLITPKCFGLYTRLIWTPQNLKMGIFHTKLINQFSPMVVRYIDLMEHSISQSLEKNFFREKWEMRKMAFIQDLNWPEEEFAKYLQVRMRTLAAEIISNSADGSNIVELWPDGISYKLASLQMPAHMRDFDKITIRRVDNEVAAFFQQLRTTFSGLGVVINTHSNKHSSWQQSDYAQQHWATAPDMRSPSYGVQANFLVEKAPNTAEKCNGIVAGPIGKLEHTAVSLSISEDSEELQAIKVLQQKVTARFDQLSNNMKRMYSNLRHRNLM</sequence>
<dbReference type="InterPro" id="IPR033227">
    <property type="entry name" value="CAPS"/>
</dbReference>
<feature type="domain" description="MUN" evidence="1">
    <location>
        <begin position="55"/>
        <end position="114"/>
    </location>
</feature>
<organism evidence="2 3">
    <name type="scientific">Globodera pallida</name>
    <name type="common">Potato cyst nematode worm</name>
    <name type="synonym">Heterodera pallida</name>
    <dbReference type="NCBI Taxonomy" id="36090"/>
    <lineage>
        <taxon>Eukaryota</taxon>
        <taxon>Metazoa</taxon>
        <taxon>Ecdysozoa</taxon>
        <taxon>Nematoda</taxon>
        <taxon>Chromadorea</taxon>
        <taxon>Rhabditida</taxon>
        <taxon>Tylenchina</taxon>
        <taxon>Tylenchomorpha</taxon>
        <taxon>Tylenchoidea</taxon>
        <taxon>Heteroderidae</taxon>
        <taxon>Heteroderinae</taxon>
        <taxon>Globodera</taxon>
    </lineage>
</organism>
<dbReference type="InterPro" id="IPR010439">
    <property type="entry name" value="MUN_dom"/>
</dbReference>
<dbReference type="GO" id="GO:0016079">
    <property type="term" value="P:synaptic vesicle exocytosis"/>
    <property type="evidence" value="ECO:0007669"/>
    <property type="project" value="InterPro"/>
</dbReference>
<dbReference type="Proteomes" id="UP000050741">
    <property type="component" value="Unassembled WGS sequence"/>
</dbReference>
<dbReference type="WBParaSite" id="GPLIN_001252800">
    <property type="protein sequence ID" value="GPLIN_001252800"/>
    <property type="gene ID" value="GPLIN_001252800"/>
</dbReference>
<name>A0A183CI22_GLOPA</name>